<sequence>MFSQKMDDAHPIVAMFPLRSPTLALLAALLLHGCAGTPSSRSVESPAVTPIETLSERPIMRNEEAVANAARSLSEWVSYALANNPRVTAALANYEAANNDIDQATALPDPRLNFRYFIDEVETRVGPQSFAVGISQPLPWLGKLRLQGEIASEKANAAATRVSTIQNDVIAEVAHAWYELYYFNRALKIMAGNRDLVQNLERVARTRYQTGSSGHADVIRAQVELGKIENDLASLTDREAPLLARLNAALNRSPQAPIKMPEEAPIVDVALDDQSIVSRVIGNNPELRALSFDVAAAKAARERADKDFFPDFSIGLDYIATGDARSPDVEDSGKDPIAAVFSMTLPLQRGKYKAGVRSAEARIAAQRAQRAQHINRLEADTVSAVFRLRDARRQIDLYQRTLLPKANESLAATQRAYSAGSSTFADLIDAQRMLLVFELAEARAIADHNQARTTLEELIGESLAPAPANQGVSQ</sequence>
<dbReference type="HOGENOM" id="CLU_012817_15_0_6"/>
<gene>
    <name evidence="2" type="ORF">KT71_13674</name>
</gene>
<keyword evidence="3" id="KW-1185">Reference proteome</keyword>
<protein>
    <submittedName>
        <fullName evidence="2">Outer membrane protein</fullName>
    </submittedName>
</protein>
<dbReference type="AlphaFoldDB" id="A4ADZ2"/>
<evidence type="ECO:0000256" key="1">
    <source>
        <dbReference type="ARBA" id="ARBA00007613"/>
    </source>
</evidence>
<dbReference type="Pfam" id="PF02321">
    <property type="entry name" value="OEP"/>
    <property type="match status" value="2"/>
</dbReference>
<evidence type="ECO:0000313" key="2">
    <source>
        <dbReference type="EMBL" id="EAQ95802.2"/>
    </source>
</evidence>
<dbReference type="GO" id="GO:0015562">
    <property type="term" value="F:efflux transmembrane transporter activity"/>
    <property type="evidence" value="ECO:0007669"/>
    <property type="project" value="InterPro"/>
</dbReference>
<reference evidence="2 3" key="1">
    <citation type="journal article" date="2007" name="Proc. Natl. Acad. Sci. U.S.A.">
        <title>Characterization of a marine gammaproteobacterium capable of aerobic anoxygenic photosynthesis.</title>
        <authorList>
            <person name="Fuchs B.M."/>
            <person name="Spring S."/>
            <person name="Teeling H."/>
            <person name="Quast C."/>
            <person name="Wulf J."/>
            <person name="Schattenhofer M."/>
            <person name="Yan S."/>
            <person name="Ferriera S."/>
            <person name="Johnson J."/>
            <person name="Glockner F.O."/>
            <person name="Amann R."/>
        </authorList>
    </citation>
    <scope>NUCLEOTIDE SEQUENCE [LARGE SCALE GENOMIC DNA]</scope>
    <source>
        <strain evidence="2">KT71</strain>
    </source>
</reference>
<reference evidence="2 3" key="2">
    <citation type="journal article" date="2009" name="PLoS ONE">
        <title>The photosynthetic apparatus and its regulation in the aerobic gammaproteobacterium Congregibacter litoralis gen. nov., sp. nov.</title>
        <authorList>
            <person name="Spring S."/>
            <person name="Lunsdorf H."/>
            <person name="Fuchs B.M."/>
            <person name="Tindall B.J."/>
        </authorList>
    </citation>
    <scope>NUCLEOTIDE SEQUENCE [LARGE SCALE GENOMIC DNA]</scope>
    <source>
        <strain evidence="2">KT71</strain>
    </source>
</reference>
<organism evidence="2 3">
    <name type="scientific">Congregibacter litoralis KT71</name>
    <dbReference type="NCBI Taxonomy" id="314285"/>
    <lineage>
        <taxon>Bacteria</taxon>
        <taxon>Pseudomonadati</taxon>
        <taxon>Pseudomonadota</taxon>
        <taxon>Gammaproteobacteria</taxon>
        <taxon>Cellvibrionales</taxon>
        <taxon>Halieaceae</taxon>
        <taxon>Congregibacter</taxon>
    </lineage>
</organism>
<proteinExistence type="inferred from homology"/>
<dbReference type="SUPFAM" id="SSF56954">
    <property type="entry name" value="Outer membrane efflux proteins (OEP)"/>
    <property type="match status" value="1"/>
</dbReference>
<dbReference type="RefSeq" id="WP_008295275.1">
    <property type="nucleotide sequence ID" value="NZ_CM002299.1"/>
</dbReference>
<comment type="similarity">
    <text evidence="1">Belongs to the outer membrane factor (OMF) (TC 1.B.17) family.</text>
</comment>
<dbReference type="InterPro" id="IPR003423">
    <property type="entry name" value="OMP_efflux"/>
</dbReference>
<accession>A4ADZ2</accession>
<dbReference type="PANTHER" id="PTHR30203">
    <property type="entry name" value="OUTER MEMBRANE CATION EFFLUX PROTEIN"/>
    <property type="match status" value="1"/>
</dbReference>
<dbReference type="EMBL" id="AAOA02000001">
    <property type="protein sequence ID" value="EAQ95802.2"/>
    <property type="molecule type" value="Genomic_DNA"/>
</dbReference>
<dbReference type="PANTHER" id="PTHR30203:SF24">
    <property type="entry name" value="BLR4935 PROTEIN"/>
    <property type="match status" value="1"/>
</dbReference>
<dbReference type="InterPro" id="IPR010131">
    <property type="entry name" value="MdtP/NodT-like"/>
</dbReference>
<dbReference type="Gene3D" id="1.20.1600.10">
    <property type="entry name" value="Outer membrane efflux proteins (OEP)"/>
    <property type="match status" value="1"/>
</dbReference>
<dbReference type="eggNOG" id="COG1538">
    <property type="taxonomic scope" value="Bacteria"/>
</dbReference>
<evidence type="ECO:0000313" key="3">
    <source>
        <dbReference type="Proteomes" id="UP000019205"/>
    </source>
</evidence>
<dbReference type="STRING" id="314285.KT71_13674"/>
<comment type="caution">
    <text evidence="2">The sequence shown here is derived from an EMBL/GenBank/DDBJ whole genome shotgun (WGS) entry which is preliminary data.</text>
</comment>
<name>A4ADZ2_9GAMM</name>
<dbReference type="Proteomes" id="UP000019205">
    <property type="component" value="Chromosome"/>
</dbReference>